<comment type="caution">
    <text evidence="1">The sequence shown here is derived from an EMBL/GenBank/DDBJ whole genome shotgun (WGS) entry which is preliminary data.</text>
</comment>
<evidence type="ECO:0000313" key="1">
    <source>
        <dbReference type="EMBL" id="MDX8045358.1"/>
    </source>
</evidence>
<proteinExistence type="predicted"/>
<keyword evidence="2" id="KW-1185">Reference proteome</keyword>
<gene>
    <name evidence="1" type="ORF">SH601_05085</name>
</gene>
<dbReference type="Proteomes" id="UP001277972">
    <property type="component" value="Unassembled WGS sequence"/>
</dbReference>
<name>A0ACC6M328_9BACI</name>
<sequence>MKVHCRKVTNDNQISTRSYSWEQSNVWSGGEKWSKNMTLFLGILKYVAEKKKANLTDRAVILDNPFGKASSDHVLSPVFFITEQLGFQIIALTAHAEGKFLQDYFPIIYNCRLRASKDASTKIMTTDKWLHHAYFQDH</sequence>
<evidence type="ECO:0000313" key="2">
    <source>
        <dbReference type="Proteomes" id="UP001277972"/>
    </source>
</evidence>
<dbReference type="EMBL" id="JAWZSR010000002">
    <property type="protein sequence ID" value="MDX8045358.1"/>
    <property type="molecule type" value="Genomic_DNA"/>
</dbReference>
<protein>
    <submittedName>
        <fullName evidence="1">Uncharacterized protein</fullName>
    </submittedName>
</protein>
<reference evidence="1" key="1">
    <citation type="submission" date="2023-11" db="EMBL/GenBank/DDBJ databases">
        <title>Gracilibacillus pellucida a moderately halophilic bacterium isolated from saline soil in Xinjiang province.</title>
        <authorList>
            <person name="Zhang Z."/>
            <person name="Tan F."/>
            <person name="Wang Y."/>
            <person name="Xia M."/>
        </authorList>
    </citation>
    <scope>NUCLEOTIDE SEQUENCE</scope>
    <source>
        <strain evidence="1">S3-1-1</strain>
    </source>
</reference>
<organism evidence="1 2">
    <name type="scientific">Gracilibacillus pellucidus</name>
    <dbReference type="NCBI Taxonomy" id="3095368"/>
    <lineage>
        <taxon>Bacteria</taxon>
        <taxon>Bacillati</taxon>
        <taxon>Bacillota</taxon>
        <taxon>Bacilli</taxon>
        <taxon>Bacillales</taxon>
        <taxon>Bacillaceae</taxon>
        <taxon>Gracilibacillus</taxon>
    </lineage>
</organism>
<accession>A0ACC6M328</accession>